<evidence type="ECO:0000313" key="2">
    <source>
        <dbReference type="Proteomes" id="UP001321492"/>
    </source>
</evidence>
<dbReference type="Proteomes" id="UP001321492">
    <property type="component" value="Unassembled WGS sequence"/>
</dbReference>
<gene>
    <name evidence="1" type="ORF">QNA08_07365</name>
</gene>
<organism evidence="1 2">
    <name type="scientific">Chelatococcus albus</name>
    <dbReference type="NCBI Taxonomy" id="3047466"/>
    <lineage>
        <taxon>Bacteria</taxon>
        <taxon>Pseudomonadati</taxon>
        <taxon>Pseudomonadota</taxon>
        <taxon>Alphaproteobacteria</taxon>
        <taxon>Hyphomicrobiales</taxon>
        <taxon>Chelatococcaceae</taxon>
        <taxon>Chelatococcus</taxon>
    </lineage>
</organism>
<accession>A0ABT7AHD5</accession>
<evidence type="ECO:0000313" key="1">
    <source>
        <dbReference type="EMBL" id="MDJ1158051.1"/>
    </source>
</evidence>
<comment type="caution">
    <text evidence="1">The sequence shown here is derived from an EMBL/GenBank/DDBJ whole genome shotgun (WGS) entry which is preliminary data.</text>
</comment>
<protein>
    <submittedName>
        <fullName evidence="1">Uncharacterized protein</fullName>
    </submittedName>
</protein>
<dbReference type="RefSeq" id="WP_283740032.1">
    <property type="nucleotide sequence ID" value="NZ_JASJEV010000003.1"/>
</dbReference>
<dbReference type="EMBL" id="JASJEV010000003">
    <property type="protein sequence ID" value="MDJ1158051.1"/>
    <property type="molecule type" value="Genomic_DNA"/>
</dbReference>
<proteinExistence type="predicted"/>
<keyword evidence="2" id="KW-1185">Reference proteome</keyword>
<sequence>MAGWGTLTGEANHTLSCLFHTNDPKTKLGAFNVRACSNPVMDKVIEESNRLVAVDRPSLPIAAVAPPGPSRRTR</sequence>
<name>A0ABT7AHD5_9HYPH</name>
<reference evidence="1 2" key="1">
    <citation type="submission" date="2023-05" db="EMBL/GenBank/DDBJ databases">
        <title>Chelatococcus sp. nov., a moderately thermophilic bacterium isolated from hot spring microbial mat.</title>
        <authorList>
            <person name="Hu C.-J."/>
            <person name="Li W.-J."/>
        </authorList>
    </citation>
    <scope>NUCLEOTIDE SEQUENCE [LARGE SCALE GENOMIC DNA]</scope>
    <source>
        <strain evidence="1 2">SYSU G07232</strain>
    </source>
</reference>